<keyword evidence="3 5" id="KW-1133">Transmembrane helix</keyword>
<comment type="caution">
    <text evidence="6">The sequence shown here is derived from an EMBL/GenBank/DDBJ whole genome shotgun (WGS) entry which is preliminary data.</text>
</comment>
<dbReference type="EMBL" id="JAVHJV010000004">
    <property type="protein sequence ID" value="KAK5943547.1"/>
    <property type="molecule type" value="Genomic_DNA"/>
</dbReference>
<keyword evidence="4 5" id="KW-0472">Membrane</keyword>
<evidence type="ECO:0000313" key="7">
    <source>
        <dbReference type="Proteomes" id="UP001334248"/>
    </source>
</evidence>
<comment type="subcellular location">
    <subcellularLocation>
        <location evidence="1">Membrane</location>
        <topology evidence="1">Multi-pass membrane protein</topology>
    </subcellularLocation>
</comment>
<evidence type="ECO:0000313" key="6">
    <source>
        <dbReference type="EMBL" id="KAK5943547.1"/>
    </source>
</evidence>
<sequence>MVNVGYVVMSYLFVNLGFGILMLMVEIGILAAASAQQCFAISIVLLNLFCYIGNAIGSTISSAIWQATMPEKLAAYLPAEDQENLALIYGDITQQLSYEWGSPTQLAIQRAYGDTWRFLLIAGVSTWVVGFVAILAWKDMNVKSVKQNKGRVV</sequence>
<dbReference type="RefSeq" id="XP_064731637.1">
    <property type="nucleotide sequence ID" value="XM_064872979.1"/>
</dbReference>
<feature type="transmembrane region" description="Helical" evidence="5">
    <location>
        <begin position="116"/>
        <end position="137"/>
    </location>
</feature>
<evidence type="ECO:0000256" key="1">
    <source>
        <dbReference type="ARBA" id="ARBA00004141"/>
    </source>
</evidence>
<evidence type="ECO:0000256" key="5">
    <source>
        <dbReference type="SAM" id="Phobius"/>
    </source>
</evidence>
<organism evidence="6 7">
    <name type="scientific">Knufia obscura</name>
    <dbReference type="NCBI Taxonomy" id="1635080"/>
    <lineage>
        <taxon>Eukaryota</taxon>
        <taxon>Fungi</taxon>
        <taxon>Dikarya</taxon>
        <taxon>Ascomycota</taxon>
        <taxon>Pezizomycotina</taxon>
        <taxon>Eurotiomycetes</taxon>
        <taxon>Chaetothyriomycetidae</taxon>
        <taxon>Chaetothyriales</taxon>
        <taxon>Trichomeriaceae</taxon>
        <taxon>Knufia</taxon>
    </lineage>
</organism>
<evidence type="ECO:0000256" key="2">
    <source>
        <dbReference type="ARBA" id="ARBA00022692"/>
    </source>
</evidence>
<name>A0ABR0RSF9_9EURO</name>
<proteinExistence type="predicted"/>
<feature type="transmembrane region" description="Helical" evidence="5">
    <location>
        <begin position="39"/>
        <end position="65"/>
    </location>
</feature>
<accession>A0ABR0RSF9</accession>
<evidence type="ECO:0000256" key="3">
    <source>
        <dbReference type="ARBA" id="ARBA00022989"/>
    </source>
</evidence>
<dbReference type="PANTHER" id="PTHR23501">
    <property type="entry name" value="MAJOR FACILITATOR SUPERFAMILY"/>
    <property type="match status" value="1"/>
</dbReference>
<evidence type="ECO:0000256" key="4">
    <source>
        <dbReference type="ARBA" id="ARBA00023136"/>
    </source>
</evidence>
<dbReference type="PANTHER" id="PTHR23501:SF55">
    <property type="entry name" value="SIDEROPHORE IRON TRANSPORTER, PUTATIVE (AFU_ORTHOLOGUE AFUA_3G03440)-RELATED"/>
    <property type="match status" value="1"/>
</dbReference>
<feature type="transmembrane region" description="Helical" evidence="5">
    <location>
        <begin position="12"/>
        <end position="32"/>
    </location>
</feature>
<keyword evidence="7" id="KW-1185">Reference proteome</keyword>
<dbReference type="Proteomes" id="UP001334248">
    <property type="component" value="Unassembled WGS sequence"/>
</dbReference>
<gene>
    <name evidence="6" type="ORF">PMZ80_004555</name>
</gene>
<keyword evidence="2 5" id="KW-0812">Transmembrane</keyword>
<reference evidence="6 7" key="1">
    <citation type="journal article" date="2023" name="Res Sq">
        <title>Genomic and morphological characterization of Knufia obscura isolated from the Mars 2020 spacecraft assembly facility.</title>
        <authorList>
            <person name="Chander A.M."/>
            <person name="Teixeira M.M."/>
            <person name="Singh N.K."/>
            <person name="Williams M.P."/>
            <person name="Parker C.W."/>
            <person name="Leo P."/>
            <person name="Stajich J.E."/>
            <person name="Torok T."/>
            <person name="Tighe S."/>
            <person name="Mason C.E."/>
            <person name="Venkateswaran K."/>
        </authorList>
    </citation>
    <scope>NUCLEOTIDE SEQUENCE [LARGE SCALE GENOMIC DNA]</scope>
    <source>
        <strain evidence="6 7">CCFEE 5817</strain>
    </source>
</reference>
<protein>
    <submittedName>
        <fullName evidence="6">Uncharacterized protein</fullName>
    </submittedName>
</protein>
<dbReference type="GeneID" id="89998004"/>